<dbReference type="EMBL" id="HE650826">
    <property type="protein sequence ID" value="CCF58813.1"/>
    <property type="molecule type" value="Genomic_DNA"/>
</dbReference>
<dbReference type="InterPro" id="IPR020103">
    <property type="entry name" value="PsdUridine_synth_cat_dom_sf"/>
</dbReference>
<dbReference type="PROSITE" id="PS01129">
    <property type="entry name" value="PSI_RLU"/>
    <property type="match status" value="1"/>
</dbReference>
<dbReference type="Gene3D" id="3.30.2350.10">
    <property type="entry name" value="Pseudouridine synthase"/>
    <property type="match status" value="1"/>
</dbReference>
<name>H2AWR3_KAZAF</name>
<evidence type="ECO:0000256" key="2">
    <source>
        <dbReference type="ARBA" id="ARBA00036184"/>
    </source>
</evidence>
<protein>
    <recommendedName>
        <fullName evidence="3">tRNA pseudouridine(32) synthase</fullName>
        <ecNumber evidence="3">5.4.99.28</ecNumber>
    </recommendedName>
</protein>
<dbReference type="FunFam" id="3.40.140.10:FF:000061">
    <property type="entry name" value="DRAP deaminase"/>
    <property type="match status" value="1"/>
</dbReference>
<dbReference type="GO" id="GO:0000455">
    <property type="term" value="P:enzyme-directed rRNA pseudouridine synthesis"/>
    <property type="evidence" value="ECO:0007669"/>
    <property type="project" value="EnsemblFungi"/>
</dbReference>
<dbReference type="HOGENOM" id="CLU_016902_12_4_1"/>
<dbReference type="STRING" id="1071382.H2AWR3"/>
<dbReference type="PROSITE" id="PS51747">
    <property type="entry name" value="CYT_DCMP_DEAMINASES_2"/>
    <property type="match status" value="1"/>
</dbReference>
<dbReference type="FunCoup" id="H2AWR3">
    <property type="interactions" value="523"/>
</dbReference>
<gene>
    <name evidence="8" type="primary">KAFR0F02160</name>
    <name evidence="8" type="ORF">KAFR_0F02160</name>
</gene>
<keyword evidence="9" id="KW-1185">Reference proteome</keyword>
<dbReference type="OrthoDB" id="424794at2759"/>
<evidence type="ECO:0000256" key="4">
    <source>
        <dbReference type="PIRSR" id="PIRSR606225-1"/>
    </source>
</evidence>
<dbReference type="CDD" id="cd02557">
    <property type="entry name" value="PseudoU_synth_ScRIB2"/>
    <property type="match status" value="1"/>
</dbReference>
<dbReference type="EC" id="5.4.99.28" evidence="3"/>
<proteinExistence type="predicted"/>
<dbReference type="KEGG" id="kaf:KAFR_0F02160"/>
<accession>H2AWR3</accession>
<reference evidence="8 9" key="1">
    <citation type="journal article" date="2011" name="Proc. Natl. Acad. Sci. U.S.A.">
        <title>Evolutionary erosion of yeast sex chromosomes by mating-type switching accidents.</title>
        <authorList>
            <person name="Gordon J.L."/>
            <person name="Armisen D."/>
            <person name="Proux-Wera E."/>
            <person name="Oheigeartaigh S.S."/>
            <person name="Byrne K.P."/>
            <person name="Wolfe K.H."/>
        </authorList>
    </citation>
    <scope>NUCLEOTIDE SEQUENCE [LARGE SCALE GENOMIC DNA]</scope>
    <source>
        <strain evidence="9">ATCC 22294 / BCRC 22015 / CBS 2517 / CECT 1963 / NBRC 1671 / NRRL Y-8276</strain>
    </source>
</reference>
<dbReference type="PANTHER" id="PTHR21600">
    <property type="entry name" value="MITOCHONDRIAL RNA PSEUDOURIDINE SYNTHASE"/>
    <property type="match status" value="1"/>
</dbReference>
<evidence type="ECO:0000259" key="7">
    <source>
        <dbReference type="PROSITE" id="PS51747"/>
    </source>
</evidence>
<evidence type="ECO:0000256" key="5">
    <source>
        <dbReference type="PROSITE-ProRule" id="PRU00182"/>
    </source>
</evidence>
<organism evidence="8 9">
    <name type="scientific">Kazachstania africana (strain ATCC 22294 / BCRC 22015 / CBS 2517 / CECT 1963 / NBRC 1671 / NRRL Y-8276)</name>
    <name type="common">Yeast</name>
    <name type="synonym">Kluyveromyces africanus</name>
    <dbReference type="NCBI Taxonomy" id="1071382"/>
    <lineage>
        <taxon>Eukaryota</taxon>
        <taxon>Fungi</taxon>
        <taxon>Dikarya</taxon>
        <taxon>Ascomycota</taxon>
        <taxon>Saccharomycotina</taxon>
        <taxon>Saccharomycetes</taxon>
        <taxon>Saccharomycetales</taxon>
        <taxon>Saccharomycetaceae</taxon>
        <taxon>Kazachstania</taxon>
    </lineage>
</organism>
<keyword evidence="5" id="KW-0694">RNA-binding</keyword>
<comment type="catalytic activity">
    <reaction evidence="2">
        <text>uridine(32) in tRNA = pseudouridine(32) in tRNA</text>
        <dbReference type="Rhea" id="RHEA:42544"/>
        <dbReference type="Rhea" id="RHEA-COMP:10107"/>
        <dbReference type="Rhea" id="RHEA-COMP:10108"/>
        <dbReference type="ChEBI" id="CHEBI:65314"/>
        <dbReference type="ChEBI" id="CHEBI:65315"/>
        <dbReference type="EC" id="5.4.99.28"/>
    </reaction>
</comment>
<dbReference type="GO" id="GO:0005739">
    <property type="term" value="C:mitochondrion"/>
    <property type="evidence" value="ECO:0007669"/>
    <property type="project" value="EnsemblFungi"/>
</dbReference>
<dbReference type="Gene3D" id="3.40.140.10">
    <property type="entry name" value="Cytidine Deaminase, domain 2"/>
    <property type="match status" value="1"/>
</dbReference>
<feature type="active site" evidence="4">
    <location>
        <position position="236"/>
    </location>
</feature>
<dbReference type="Proteomes" id="UP000005220">
    <property type="component" value="Chromosome 6"/>
</dbReference>
<evidence type="ECO:0000256" key="3">
    <source>
        <dbReference type="ARBA" id="ARBA00038944"/>
    </source>
</evidence>
<dbReference type="eggNOG" id="KOG1018">
    <property type="taxonomic scope" value="Eukaryota"/>
</dbReference>
<dbReference type="GO" id="GO:0016814">
    <property type="term" value="F:hydrolase activity, acting on carbon-nitrogen (but not peptide) bonds, in cyclic amidines"/>
    <property type="evidence" value="ECO:0007669"/>
    <property type="project" value="UniProtKB-ARBA"/>
</dbReference>
<feature type="domain" description="CMP/dCMP-type deaminase" evidence="7">
    <location>
        <begin position="457"/>
        <end position="588"/>
    </location>
</feature>
<dbReference type="InParanoid" id="H2AWR3"/>
<dbReference type="SUPFAM" id="SSF53927">
    <property type="entry name" value="Cytidine deaminase-like"/>
    <property type="match status" value="1"/>
</dbReference>
<dbReference type="RefSeq" id="XP_003957948.1">
    <property type="nucleotide sequence ID" value="XM_003957899.1"/>
</dbReference>
<dbReference type="FunFam" id="3.30.2350.10:FF:000017">
    <property type="entry name" value="Pseudouridine synthase"/>
    <property type="match status" value="1"/>
</dbReference>
<evidence type="ECO:0000313" key="9">
    <source>
        <dbReference type="Proteomes" id="UP000005220"/>
    </source>
</evidence>
<evidence type="ECO:0000256" key="1">
    <source>
        <dbReference type="ARBA" id="ARBA00023235"/>
    </source>
</evidence>
<dbReference type="InterPro" id="IPR016193">
    <property type="entry name" value="Cytidine_deaminase-like"/>
</dbReference>
<dbReference type="PANTHER" id="PTHR21600:SF40">
    <property type="entry name" value="PSEUDOURIDYLATE SYNTHASE RPUSD2"/>
    <property type="match status" value="1"/>
</dbReference>
<keyword evidence="1" id="KW-0413">Isomerase</keyword>
<dbReference type="GO" id="GO:0003723">
    <property type="term" value="F:RNA binding"/>
    <property type="evidence" value="ECO:0007669"/>
    <property type="project" value="UniProtKB-KW"/>
</dbReference>
<dbReference type="InterPro" id="IPR006224">
    <property type="entry name" value="PsdUridine_synth_RluA-like_CS"/>
</dbReference>
<dbReference type="InterPro" id="IPR006145">
    <property type="entry name" value="PsdUridine_synth_RsuA/RluA"/>
</dbReference>
<feature type="region of interest" description="Disordered" evidence="6">
    <location>
        <begin position="45"/>
        <end position="64"/>
    </location>
</feature>
<evidence type="ECO:0000256" key="6">
    <source>
        <dbReference type="SAM" id="MobiDB-lite"/>
    </source>
</evidence>
<dbReference type="GO" id="GO:0160151">
    <property type="term" value="F:tRNA pseudouridine(32) synthase activity"/>
    <property type="evidence" value="ECO:0007669"/>
    <property type="project" value="UniProtKB-EC"/>
</dbReference>
<dbReference type="GO" id="GO:0031119">
    <property type="term" value="P:tRNA pseudouridine synthesis"/>
    <property type="evidence" value="ECO:0007669"/>
    <property type="project" value="EnsemblFungi"/>
</dbReference>
<sequence>MLKAVTSSRLIFNPIGKVSTWNRTYTRQIMTDKNEFDRHLQEEIRQAKETQDSKNRKRKLETEIKKDKKLRDSNGFKLRLNESKKNGHKQVDPEYNVTIENDLRKIEPYYFTYKTFCKLRWRDRKLLDIFVSEFREHDEAYYKKCIENGSVLIDDKPANIDTIVRNGSLISHKAHRHEPPVIAKPIKIVYQDDDLLVIDKPSGIPVHPTGRYRFNSVTKMLEKQLGFAVHPCNRLDKLTSGLMFLAKTPKGADEMGDQLKVREVRKEYIARVVGEFPVEEISVDMPLRTFDPKVALNVVCSMEDEGARHAKTIFKRISFDGRTSVVRCKPLTGRQHQIRVHLQYLGFPIANDPIYSSPYIWGPSLGKEGKAVYNDIAEKLHEIGKTRPSQSWYFSNLKGEILQTEKCIECGVELHRDPDPNELTLWLHALRYESTTFDSVGQKKWKYRTDFPDWALESHCKYMEMAIKEADKCAPTTTAFSVGAVIVSGTEVLSTGYSRELPGNTHAEQCALEKYFEQTGKRELPAGSIIYTTMEPCSYRLSGNEPCVQRILNLNGQISCVFVGVIEPDTFVKNNTSVSLLEERNIDYIQIPGYEEQCTKIAFRGHEEDMKEAV</sequence>
<dbReference type="InterPro" id="IPR006225">
    <property type="entry name" value="PsdUridine_synth_RluC/D"/>
</dbReference>
<evidence type="ECO:0000313" key="8">
    <source>
        <dbReference type="EMBL" id="CCF58813.1"/>
    </source>
</evidence>
<dbReference type="InterPro" id="IPR050188">
    <property type="entry name" value="RluA_PseudoU_synthase"/>
</dbReference>
<dbReference type="GeneID" id="13884281"/>
<dbReference type="PROSITE" id="PS50889">
    <property type="entry name" value="S4"/>
    <property type="match status" value="1"/>
</dbReference>
<dbReference type="GO" id="GO:0019239">
    <property type="term" value="F:deaminase activity"/>
    <property type="evidence" value="ECO:0007669"/>
    <property type="project" value="UniProtKB-ARBA"/>
</dbReference>
<dbReference type="Pfam" id="PF18785">
    <property type="entry name" value="Inv-AAD"/>
    <property type="match status" value="1"/>
</dbReference>
<dbReference type="AlphaFoldDB" id="H2AWR3"/>
<dbReference type="Pfam" id="PF00849">
    <property type="entry name" value="PseudoU_synth_2"/>
    <property type="match status" value="1"/>
</dbReference>
<dbReference type="NCBIfam" id="TIGR00005">
    <property type="entry name" value="rluA_subfam"/>
    <property type="match status" value="1"/>
</dbReference>
<dbReference type="eggNOG" id="KOG1919">
    <property type="taxonomic scope" value="Eukaryota"/>
</dbReference>
<dbReference type="SUPFAM" id="SSF55120">
    <property type="entry name" value="Pseudouridine synthase"/>
    <property type="match status" value="1"/>
</dbReference>
<dbReference type="InterPro" id="IPR002125">
    <property type="entry name" value="CMP_dCMP_dom"/>
</dbReference>